<evidence type="ECO:0008006" key="4">
    <source>
        <dbReference type="Google" id="ProtNLM"/>
    </source>
</evidence>
<evidence type="ECO:0000313" key="2">
    <source>
        <dbReference type="EMBL" id="MFC6035173.1"/>
    </source>
</evidence>
<dbReference type="EMBL" id="JBHPON010000001">
    <property type="protein sequence ID" value="MFC6035173.1"/>
    <property type="molecule type" value="Genomic_DNA"/>
</dbReference>
<gene>
    <name evidence="2" type="ORF">ACFMB1_06430</name>
</gene>
<dbReference type="RefSeq" id="WP_379923931.1">
    <property type="nucleotide sequence ID" value="NZ_JBHPON010000001.1"/>
</dbReference>
<keyword evidence="1" id="KW-0732">Signal</keyword>
<evidence type="ECO:0000313" key="3">
    <source>
        <dbReference type="Proteomes" id="UP001596116"/>
    </source>
</evidence>
<dbReference type="Proteomes" id="UP001596116">
    <property type="component" value="Unassembled WGS sequence"/>
</dbReference>
<evidence type="ECO:0000256" key="1">
    <source>
        <dbReference type="SAM" id="SignalP"/>
    </source>
</evidence>
<sequence>MIRTLMAALAAAIAAPAAAQETETPNAATAAPMSVTAAGLEGPGAALILERLPDAQFILVGEDHGFAGSPQITRALADAARGGGVIHHVVEIGPISADWVSGVLKRDGVDGLAAALEGKPLAAPFLNMREDADLAASILENGGDLWGVDQEFIGSPLLHLQTLLDRARGDTAKARLAELLANETEAFATGNQDAMFMFIATPEVFAELESFFTRDKTALALIEALRESADVYQAFARGENYISNVDRVALIRRQFLDAYGSARGRAPRAIFKMGANHLGLGTTFLNTFDIGSLVEGVAAANGRSALRIVIYPLAGEKTQIMPSADGVFKTVEHSGEEASEFLELAGLTAKDIPQDGWAVIALEPLRRSLGQKKINSLSPEAKFMLLGYDFLVTTRGAKAATPLAN</sequence>
<accession>A0ABW1KSX2</accession>
<feature type="chain" id="PRO_5045574851" description="Erythromycin esterase" evidence="1">
    <location>
        <begin position="20"/>
        <end position="405"/>
    </location>
</feature>
<reference evidence="2 3" key="1">
    <citation type="submission" date="2024-09" db="EMBL/GenBank/DDBJ databases">
        <authorList>
            <person name="Zhang Z.-H."/>
        </authorList>
    </citation>
    <scope>NUCLEOTIDE SEQUENCE [LARGE SCALE GENOMIC DNA]</scope>
    <source>
        <strain evidence="2 3">HHTR114</strain>
    </source>
</reference>
<organism evidence="2 3">
    <name type="scientific">Hyphococcus aureus</name>
    <dbReference type="NCBI Taxonomy" id="2666033"/>
    <lineage>
        <taxon>Bacteria</taxon>
        <taxon>Pseudomonadati</taxon>
        <taxon>Pseudomonadota</taxon>
        <taxon>Alphaproteobacteria</taxon>
        <taxon>Parvularculales</taxon>
        <taxon>Parvularculaceae</taxon>
        <taxon>Hyphococcus</taxon>
    </lineage>
</organism>
<proteinExistence type="predicted"/>
<comment type="caution">
    <text evidence="2">The sequence shown here is derived from an EMBL/GenBank/DDBJ whole genome shotgun (WGS) entry which is preliminary data.</text>
</comment>
<protein>
    <recommendedName>
        <fullName evidence="4">Erythromycin esterase</fullName>
    </recommendedName>
</protein>
<keyword evidence="3" id="KW-1185">Reference proteome</keyword>
<name>A0ABW1KSX2_9PROT</name>
<feature type="signal peptide" evidence="1">
    <location>
        <begin position="1"/>
        <end position="19"/>
    </location>
</feature>